<dbReference type="InterPro" id="IPR018727">
    <property type="entry name" value="DUF2267"/>
</dbReference>
<dbReference type="OrthoDB" id="952780at2"/>
<dbReference type="EMBL" id="PJOS01000002">
    <property type="protein sequence ID" value="PKT74771.1"/>
    <property type="molecule type" value="Genomic_DNA"/>
</dbReference>
<sequence length="127" mass="13952">MEEREFVQAVSERTGLSRQESADLTRATLETLAHRLSGGEDRALELELPEGLAESVRRGATSAIEAFGYDEAVRRVAERNVLKKEEADSGVRAVLVTLREAISEKEFGNMMSQLGADFAHPVEEFAG</sequence>
<dbReference type="Gene3D" id="1.10.490.110">
    <property type="entry name" value="Uncharacterized conserved protein DUF2267"/>
    <property type="match status" value="1"/>
</dbReference>
<dbReference type="InterPro" id="IPR038282">
    <property type="entry name" value="DUF2267_sf"/>
</dbReference>
<evidence type="ECO:0000313" key="2">
    <source>
        <dbReference type="Proteomes" id="UP000236178"/>
    </source>
</evidence>
<keyword evidence="2" id="KW-1185">Reference proteome</keyword>
<reference evidence="1 2" key="1">
    <citation type="submission" date="2017-12" db="EMBL/GenBank/DDBJ databases">
        <title>Streptomyces populusis sp. nov., a novel endophytic actinobacterium isolated from stems of Populus adenopoda Maxim.</title>
        <authorList>
            <person name="Wang Z."/>
        </authorList>
    </citation>
    <scope>NUCLEOTIDE SEQUENCE [LARGE SCALE GENOMIC DNA]</scope>
    <source>
        <strain evidence="1 2">A249</strain>
    </source>
</reference>
<dbReference type="Pfam" id="PF10025">
    <property type="entry name" value="DUF2267"/>
    <property type="match status" value="1"/>
</dbReference>
<organism evidence="1 2">
    <name type="scientific">Streptomyces populi</name>
    <dbReference type="NCBI Taxonomy" id="2058924"/>
    <lineage>
        <taxon>Bacteria</taxon>
        <taxon>Bacillati</taxon>
        <taxon>Actinomycetota</taxon>
        <taxon>Actinomycetes</taxon>
        <taxon>Kitasatosporales</taxon>
        <taxon>Streptomycetaceae</taxon>
        <taxon>Streptomyces</taxon>
    </lineage>
</organism>
<proteinExistence type="predicted"/>
<dbReference type="AlphaFoldDB" id="A0A2I0SXW9"/>
<comment type="caution">
    <text evidence="1">The sequence shown here is derived from an EMBL/GenBank/DDBJ whole genome shotgun (WGS) entry which is preliminary data.</text>
</comment>
<dbReference type="Proteomes" id="UP000236178">
    <property type="component" value="Unassembled WGS sequence"/>
</dbReference>
<dbReference type="RefSeq" id="WP_103547515.1">
    <property type="nucleotide sequence ID" value="NZ_JBHJSK010000049.1"/>
</dbReference>
<gene>
    <name evidence="1" type="ORF">CW362_02060</name>
</gene>
<name>A0A2I0SXW9_9ACTN</name>
<protein>
    <submittedName>
        <fullName evidence="1">DUF2267 domain-containing protein</fullName>
    </submittedName>
</protein>
<accession>A0A2I0SXW9</accession>
<evidence type="ECO:0000313" key="1">
    <source>
        <dbReference type="EMBL" id="PKT74771.1"/>
    </source>
</evidence>